<reference evidence="2" key="1">
    <citation type="journal article" date="2023" name="bioRxiv">
        <title>Scaffold-level genome assemblies of two parasitoid biocontrol wasps reveal the parthenogenesis mechanism and an associated novel virus.</title>
        <authorList>
            <person name="Inwood S."/>
            <person name="Skelly J."/>
            <person name="Guhlin J."/>
            <person name="Harrop T."/>
            <person name="Goldson S."/>
            <person name="Dearden P."/>
        </authorList>
    </citation>
    <scope>NUCLEOTIDE SEQUENCE</scope>
    <source>
        <strain evidence="2">Lincoln</strain>
        <tissue evidence="2">Whole body</tissue>
    </source>
</reference>
<accession>A0AA39KUS0</accession>
<evidence type="ECO:0000313" key="2">
    <source>
        <dbReference type="EMBL" id="KAK0174668.1"/>
    </source>
</evidence>
<sequence length="120" mass="13336">MKIIIKTTSTFIRNAENLLSQLQIGIEADTMVSQLIYVVLFGAVLIQAYPLLDSENSNEISTNDIESLNKNEDSSAENPELSELSSSDDDQSNGDLTAKQKSQEYTKKTNLDKDGQELYL</sequence>
<keyword evidence="3" id="KW-1185">Reference proteome</keyword>
<dbReference type="EMBL" id="JAQQBR010000006">
    <property type="protein sequence ID" value="KAK0174668.1"/>
    <property type="molecule type" value="Genomic_DNA"/>
</dbReference>
<dbReference type="Proteomes" id="UP001168972">
    <property type="component" value="Unassembled WGS sequence"/>
</dbReference>
<feature type="compositionally biased region" description="Low complexity" evidence="1">
    <location>
        <begin position="76"/>
        <end position="85"/>
    </location>
</feature>
<feature type="compositionally biased region" description="Basic and acidic residues" evidence="1">
    <location>
        <begin position="101"/>
        <end position="120"/>
    </location>
</feature>
<reference evidence="2" key="2">
    <citation type="submission" date="2023-03" db="EMBL/GenBank/DDBJ databases">
        <authorList>
            <person name="Inwood S.N."/>
            <person name="Skelly J.G."/>
            <person name="Guhlin J."/>
            <person name="Harrop T.W.R."/>
            <person name="Goldson S.G."/>
            <person name="Dearden P.K."/>
        </authorList>
    </citation>
    <scope>NUCLEOTIDE SEQUENCE</scope>
    <source>
        <strain evidence="2">Lincoln</strain>
        <tissue evidence="2">Whole body</tissue>
    </source>
</reference>
<organism evidence="2 3">
    <name type="scientific">Microctonus hyperodae</name>
    <name type="common">Parasitoid wasp</name>
    <dbReference type="NCBI Taxonomy" id="165561"/>
    <lineage>
        <taxon>Eukaryota</taxon>
        <taxon>Metazoa</taxon>
        <taxon>Ecdysozoa</taxon>
        <taxon>Arthropoda</taxon>
        <taxon>Hexapoda</taxon>
        <taxon>Insecta</taxon>
        <taxon>Pterygota</taxon>
        <taxon>Neoptera</taxon>
        <taxon>Endopterygota</taxon>
        <taxon>Hymenoptera</taxon>
        <taxon>Apocrita</taxon>
        <taxon>Ichneumonoidea</taxon>
        <taxon>Braconidae</taxon>
        <taxon>Euphorinae</taxon>
        <taxon>Microctonus</taxon>
    </lineage>
</organism>
<proteinExistence type="predicted"/>
<protein>
    <submittedName>
        <fullName evidence="2">Uncharacterized protein</fullName>
    </submittedName>
</protein>
<comment type="caution">
    <text evidence="2">The sequence shown here is derived from an EMBL/GenBank/DDBJ whole genome shotgun (WGS) entry which is preliminary data.</text>
</comment>
<evidence type="ECO:0000313" key="3">
    <source>
        <dbReference type="Proteomes" id="UP001168972"/>
    </source>
</evidence>
<name>A0AA39KUS0_MICHY</name>
<gene>
    <name evidence="2" type="ORF">PV327_010412</name>
</gene>
<evidence type="ECO:0000256" key="1">
    <source>
        <dbReference type="SAM" id="MobiDB-lite"/>
    </source>
</evidence>
<dbReference type="AlphaFoldDB" id="A0AA39KUS0"/>
<feature type="region of interest" description="Disordered" evidence="1">
    <location>
        <begin position="57"/>
        <end position="120"/>
    </location>
</feature>
<feature type="compositionally biased region" description="Polar residues" evidence="1">
    <location>
        <begin position="57"/>
        <end position="66"/>
    </location>
</feature>